<dbReference type="AlphaFoldDB" id="A0A062XKF1"/>
<reference evidence="4 5" key="1">
    <citation type="submission" date="2014-04" db="EMBL/GenBank/DDBJ databases">
        <title>The Genome Sequence of Thermoanaerobaculum aquaticum MP-01, The First Cultivated Group 23 Acidobacterium.</title>
        <authorList>
            <person name="Stamps B.W."/>
            <person name="Losey N.A."/>
            <person name="Lawson P.A."/>
            <person name="Stevenson B.S."/>
        </authorList>
    </citation>
    <scope>NUCLEOTIDE SEQUENCE [LARGE SCALE GENOMIC DNA]</scope>
    <source>
        <strain evidence="4 5">MP-01</strain>
    </source>
</reference>
<dbReference type="STRING" id="1312852.EG19_08425"/>
<feature type="binding site" evidence="2">
    <location>
        <position position="224"/>
    </location>
    <ligand>
        <name>[2Fe-2S] cluster</name>
        <dbReference type="ChEBI" id="CHEBI:190135"/>
    </ligand>
</feature>
<dbReference type="SUPFAM" id="SSF52343">
    <property type="entry name" value="Ferredoxin reductase-like, C-terminal NADP-linked domain"/>
    <property type="match status" value="1"/>
</dbReference>
<dbReference type="EMBL" id="JMFG01000036">
    <property type="protein sequence ID" value="KDA53012.1"/>
    <property type="molecule type" value="Genomic_DNA"/>
</dbReference>
<dbReference type="InterPro" id="IPR019480">
    <property type="entry name" value="Dihydroorotate_DH_Fe-S-bd"/>
</dbReference>
<comment type="caution">
    <text evidence="4">The sequence shown here is derived from an EMBL/GenBank/DDBJ whole genome shotgun (WGS) entry which is preliminary data.</text>
</comment>
<feature type="binding site" evidence="2">
    <location>
        <position position="236"/>
    </location>
    <ligand>
        <name>[2Fe-2S] cluster</name>
        <dbReference type="ChEBI" id="CHEBI:190135"/>
    </ligand>
</feature>
<keyword evidence="1" id="KW-0285">Flavoprotein</keyword>
<keyword evidence="4" id="KW-0560">Oxidoreductase</keyword>
<keyword evidence="2" id="KW-0408">Iron</keyword>
<dbReference type="PANTHER" id="PTHR43513">
    <property type="entry name" value="DIHYDROOROTATE DEHYDROGENASE B (NAD(+)), ELECTRON TRANSFER SUBUNIT"/>
    <property type="match status" value="1"/>
</dbReference>
<feature type="binding site" evidence="1">
    <location>
        <begin position="62"/>
        <end position="64"/>
    </location>
    <ligand>
        <name>FAD</name>
        <dbReference type="ChEBI" id="CHEBI:57692"/>
    </ligand>
</feature>
<dbReference type="GO" id="GO:0046872">
    <property type="term" value="F:metal ion binding"/>
    <property type="evidence" value="ECO:0007669"/>
    <property type="project" value="UniProtKB-KW"/>
</dbReference>
<dbReference type="GO" id="GO:0006221">
    <property type="term" value="P:pyrimidine nucleotide biosynthetic process"/>
    <property type="evidence" value="ECO:0007669"/>
    <property type="project" value="InterPro"/>
</dbReference>
<dbReference type="InterPro" id="IPR001433">
    <property type="entry name" value="OxRdtase_FAD/NAD-bd"/>
</dbReference>
<dbReference type="InterPro" id="IPR017938">
    <property type="entry name" value="Riboflavin_synthase-like_b-brl"/>
</dbReference>
<organism evidence="4 5">
    <name type="scientific">Thermoanaerobaculum aquaticum</name>
    <dbReference type="NCBI Taxonomy" id="1312852"/>
    <lineage>
        <taxon>Bacteria</taxon>
        <taxon>Pseudomonadati</taxon>
        <taxon>Acidobacteriota</taxon>
        <taxon>Thermoanaerobaculia</taxon>
        <taxon>Thermoanaerobaculales</taxon>
        <taxon>Thermoanaerobaculaceae</taxon>
        <taxon>Thermoanaerobaculum</taxon>
    </lineage>
</organism>
<dbReference type="OrthoDB" id="9778346at2"/>
<evidence type="ECO:0000256" key="1">
    <source>
        <dbReference type="PIRSR" id="PIRSR006816-1"/>
    </source>
</evidence>
<feature type="domain" description="FAD-binding FR-type" evidence="3">
    <location>
        <begin position="1"/>
        <end position="95"/>
    </location>
</feature>
<dbReference type="PROSITE" id="PS51384">
    <property type="entry name" value="FAD_FR"/>
    <property type="match status" value="1"/>
</dbReference>
<evidence type="ECO:0000313" key="4">
    <source>
        <dbReference type="EMBL" id="KDA53012.1"/>
    </source>
</evidence>
<dbReference type="PIRSF" id="PIRSF006816">
    <property type="entry name" value="Cyc3_hyd_g"/>
    <property type="match status" value="1"/>
</dbReference>
<dbReference type="SUPFAM" id="SSF63380">
    <property type="entry name" value="Riboflavin synthase domain-like"/>
    <property type="match status" value="1"/>
</dbReference>
<keyword evidence="5" id="KW-1185">Reference proteome</keyword>
<gene>
    <name evidence="4" type="ORF">EG19_08425</name>
</gene>
<dbReference type="Pfam" id="PF00175">
    <property type="entry name" value="NAD_binding_1"/>
    <property type="match status" value="1"/>
</dbReference>
<keyword evidence="1" id="KW-0274">FAD</keyword>
<dbReference type="Gene3D" id="2.40.30.10">
    <property type="entry name" value="Translation factors"/>
    <property type="match status" value="1"/>
</dbReference>
<dbReference type="GO" id="GO:0004324">
    <property type="term" value="F:ferredoxin-NADP+ reductase activity"/>
    <property type="evidence" value="ECO:0007669"/>
    <property type="project" value="UniProtKB-EC"/>
</dbReference>
<comment type="cofactor">
    <cofactor evidence="1">
        <name>FAD</name>
        <dbReference type="ChEBI" id="CHEBI:57692"/>
    </cofactor>
    <text evidence="1">Binds 1 FAD per subunit.</text>
</comment>
<dbReference type="RefSeq" id="WP_038050391.1">
    <property type="nucleotide sequence ID" value="NZ_JMFG01000036.1"/>
</dbReference>
<dbReference type="Pfam" id="PF10418">
    <property type="entry name" value="DHODB_Fe-S_bind"/>
    <property type="match status" value="1"/>
</dbReference>
<comment type="cofactor">
    <cofactor evidence="2">
        <name>[2Fe-2S] cluster</name>
        <dbReference type="ChEBI" id="CHEBI:190135"/>
    </cofactor>
    <text evidence="2">Binds 1 [2Fe-2S] cluster per subunit.</text>
</comment>
<keyword evidence="2" id="KW-0001">2Fe-2S</keyword>
<keyword evidence="2" id="KW-0411">Iron-sulfur</keyword>
<dbReference type="InterPro" id="IPR012165">
    <property type="entry name" value="Cyt_c3_hydrogenase_gsu"/>
</dbReference>
<dbReference type="PANTHER" id="PTHR43513:SF3">
    <property type="entry name" value="DIHYDROOROTATE DEHYDROGENASE B (NAD(+)), ELECTRON TRANSFER SUBUNIT-RELATED"/>
    <property type="match status" value="1"/>
</dbReference>
<evidence type="ECO:0000256" key="2">
    <source>
        <dbReference type="PIRSR" id="PIRSR006816-2"/>
    </source>
</evidence>
<sequence length="286" mass="30786">MFQILKKESLAPQFKRYVIAAPEIARKHRAGQFVLVMLHEHGERIPLTIAGSDKEAGTITLVVQEVGKTTMEMGLMEEGDCLYAVVGPLGTPTHVERWGTVVCVGGGAGIAPLLPIAKAMKEAGNRVLSILGGRSRDLVILREEMAALSEEMWITTDDGSLGRKGLVTHALADVLASERPDYVVAVGPAVMMKAAAEMTRPLAIPTLCSLNTIMVDGTGMCGGCRVLVGGQPKFVCVDGPEFDAHQVDFDLLIKRLRTYLPQEQLAKQRFLESHQCVALEAAGGRV</sequence>
<feature type="binding site" evidence="2">
    <location>
        <position position="221"/>
    </location>
    <ligand>
        <name>[2Fe-2S] cluster</name>
        <dbReference type="ChEBI" id="CHEBI:190135"/>
    </ligand>
</feature>
<name>A0A062XKF1_9BACT</name>
<protein>
    <submittedName>
        <fullName evidence="4">Ferredoxin-NADP reductase</fullName>
        <ecNumber evidence="4">1.18.1.2</ecNumber>
    </submittedName>
</protein>
<keyword evidence="2" id="KW-0479">Metal-binding</keyword>
<evidence type="ECO:0000259" key="3">
    <source>
        <dbReference type="PROSITE" id="PS51384"/>
    </source>
</evidence>
<dbReference type="GO" id="GO:0050660">
    <property type="term" value="F:flavin adenine dinucleotide binding"/>
    <property type="evidence" value="ECO:0007669"/>
    <property type="project" value="InterPro"/>
</dbReference>
<dbReference type="GO" id="GO:0051537">
    <property type="term" value="F:2 iron, 2 sulfur cluster binding"/>
    <property type="evidence" value="ECO:0007669"/>
    <property type="project" value="UniProtKB-KW"/>
</dbReference>
<dbReference type="InterPro" id="IPR039261">
    <property type="entry name" value="FNR_nucleotide-bd"/>
</dbReference>
<dbReference type="InterPro" id="IPR050353">
    <property type="entry name" value="PyrK_electron_transfer"/>
</dbReference>
<dbReference type="CDD" id="cd06219">
    <property type="entry name" value="DHOD_e_trans_like1"/>
    <property type="match status" value="1"/>
</dbReference>
<dbReference type="Gene3D" id="3.40.50.80">
    <property type="entry name" value="Nucleotide-binding domain of ferredoxin-NADP reductase (FNR) module"/>
    <property type="match status" value="1"/>
</dbReference>
<evidence type="ECO:0000313" key="5">
    <source>
        <dbReference type="Proteomes" id="UP000027284"/>
    </source>
</evidence>
<proteinExistence type="predicted"/>
<dbReference type="EC" id="1.18.1.2" evidence="4"/>
<accession>A0A062XKF1</accession>
<dbReference type="Proteomes" id="UP000027284">
    <property type="component" value="Unassembled WGS sequence"/>
</dbReference>
<dbReference type="NCBIfam" id="NF004862">
    <property type="entry name" value="PRK06222.1"/>
    <property type="match status" value="1"/>
</dbReference>
<dbReference type="InterPro" id="IPR017927">
    <property type="entry name" value="FAD-bd_FR_type"/>
</dbReference>